<organism evidence="7 8">
    <name type="scientific">Arcobacter caeni</name>
    <dbReference type="NCBI Taxonomy" id="1912877"/>
    <lineage>
        <taxon>Bacteria</taxon>
        <taxon>Pseudomonadati</taxon>
        <taxon>Campylobacterota</taxon>
        <taxon>Epsilonproteobacteria</taxon>
        <taxon>Campylobacterales</taxon>
        <taxon>Arcobacteraceae</taxon>
        <taxon>Arcobacter</taxon>
    </lineage>
</organism>
<dbReference type="GO" id="GO:0032259">
    <property type="term" value="P:methylation"/>
    <property type="evidence" value="ECO:0007669"/>
    <property type="project" value="UniProtKB-KW"/>
</dbReference>
<proteinExistence type="predicted"/>
<keyword evidence="2" id="KW-0489">Methyltransferase</keyword>
<evidence type="ECO:0000259" key="6">
    <source>
        <dbReference type="Pfam" id="PF07669"/>
    </source>
</evidence>
<dbReference type="RefSeq" id="WP_108557738.1">
    <property type="nucleotide sequence ID" value="NZ_MUXE01000001.1"/>
</dbReference>
<dbReference type="SUPFAM" id="SSF53335">
    <property type="entry name" value="S-adenosyl-L-methionine-dependent methyltransferases"/>
    <property type="match status" value="1"/>
</dbReference>
<comment type="caution">
    <text evidence="7">The sequence shown here is derived from an EMBL/GenBank/DDBJ whole genome shotgun (WGS) entry which is preliminary data.</text>
</comment>
<dbReference type="InterPro" id="IPR011639">
    <property type="entry name" value="MethylTrfase_TaqI-like_dom"/>
</dbReference>
<keyword evidence="8" id="KW-1185">Reference proteome</keyword>
<dbReference type="Proteomes" id="UP000251135">
    <property type="component" value="Unassembled WGS sequence"/>
</dbReference>
<dbReference type="InterPro" id="IPR002052">
    <property type="entry name" value="DNA_methylase_N6_adenine_CS"/>
</dbReference>
<evidence type="ECO:0000256" key="1">
    <source>
        <dbReference type="ARBA" id="ARBA00011900"/>
    </source>
</evidence>
<evidence type="ECO:0000313" key="7">
    <source>
        <dbReference type="EMBL" id="PUE66629.1"/>
    </source>
</evidence>
<dbReference type="PROSITE" id="PS00092">
    <property type="entry name" value="N6_MTASE"/>
    <property type="match status" value="1"/>
</dbReference>
<dbReference type="EC" id="2.1.1.72" evidence="1"/>
<reference evidence="7 8" key="1">
    <citation type="submission" date="2017-02" db="EMBL/GenBank/DDBJ databases">
        <title>Arcobacter caeni sp. nov, a new Arcobacter species isolated from reclaimed water.</title>
        <authorList>
            <person name="Figueras M.J."/>
            <person name="Perez-Cataluna A."/>
            <person name="Salas-Masso N."/>
        </authorList>
    </citation>
    <scope>NUCLEOTIDE SEQUENCE [LARGE SCALE GENOMIC DNA]</scope>
    <source>
        <strain evidence="7 8">RW17-10</strain>
    </source>
</reference>
<name>A0A363D5P5_9BACT</name>
<dbReference type="InterPro" id="IPR029063">
    <property type="entry name" value="SAM-dependent_MTases_sf"/>
</dbReference>
<dbReference type="GO" id="GO:0006304">
    <property type="term" value="P:DNA modification"/>
    <property type="evidence" value="ECO:0007669"/>
    <property type="project" value="InterPro"/>
</dbReference>
<comment type="catalytic activity">
    <reaction evidence="5">
        <text>a 2'-deoxyadenosine in DNA + S-adenosyl-L-methionine = an N(6)-methyl-2'-deoxyadenosine in DNA + S-adenosyl-L-homocysteine + H(+)</text>
        <dbReference type="Rhea" id="RHEA:15197"/>
        <dbReference type="Rhea" id="RHEA-COMP:12418"/>
        <dbReference type="Rhea" id="RHEA-COMP:12419"/>
        <dbReference type="ChEBI" id="CHEBI:15378"/>
        <dbReference type="ChEBI" id="CHEBI:57856"/>
        <dbReference type="ChEBI" id="CHEBI:59789"/>
        <dbReference type="ChEBI" id="CHEBI:90615"/>
        <dbReference type="ChEBI" id="CHEBI:90616"/>
        <dbReference type="EC" id="2.1.1.72"/>
    </reaction>
</comment>
<evidence type="ECO:0000256" key="2">
    <source>
        <dbReference type="ARBA" id="ARBA00022603"/>
    </source>
</evidence>
<dbReference type="GO" id="GO:0009007">
    <property type="term" value="F:site-specific DNA-methyltransferase (adenine-specific) activity"/>
    <property type="evidence" value="ECO:0007669"/>
    <property type="project" value="UniProtKB-EC"/>
</dbReference>
<gene>
    <name evidence="7" type="ORF">B0174_00835</name>
</gene>
<feature type="domain" description="Type II methyltransferase M.TaqI-like" evidence="6">
    <location>
        <begin position="927"/>
        <end position="984"/>
    </location>
</feature>
<protein>
    <recommendedName>
        <fullName evidence="1">site-specific DNA-methyltransferase (adenine-specific)</fullName>
        <ecNumber evidence="1">2.1.1.72</ecNumber>
    </recommendedName>
</protein>
<keyword evidence="4" id="KW-0949">S-adenosyl-L-methionine</keyword>
<dbReference type="Gene3D" id="3.40.50.150">
    <property type="entry name" value="Vaccinia Virus protein VP39"/>
    <property type="match status" value="2"/>
</dbReference>
<accession>A0A363D5P5</accession>
<evidence type="ECO:0000313" key="8">
    <source>
        <dbReference type="Proteomes" id="UP000251135"/>
    </source>
</evidence>
<evidence type="ECO:0000256" key="5">
    <source>
        <dbReference type="ARBA" id="ARBA00047942"/>
    </source>
</evidence>
<sequence>MNLVGITNENEFYTNHYLSEIFEKDTLEQISSWQDKENEDESYKTPFKRVRGIGPSYLELLKELNKKSSKIEDKIKAQREFMKLFLDIFDYEYNKQSINIDDFTIPILSCVNKSDGLPYLYIVESFCEDGCDILTTTLKKEQLKELDTYNSELNFDSIITSHIFTQNFPPRWVMIVNAYQIVLIERAKWAQKRYLRFDIKDIIERKEDNTLKAFSILLHKDTIAPTDGLSLLDTLDENSHKHAFGVTQDLKYSLRSAVELLGNEAIYYHQKNNSEFLLNTLNLESDLTRESLRYMYRLLFLFYIESRPELGFIPSKSQAFIKGYSLETLRDLELMPLLTDSDKNGYFFDESIKLYFDMIFNGRESHRVNLTGKELFSIAPLKSHLFDPAKTPLLNGVKLRNHIWQEIIQSLSLSREQKGKGQRGRISYANLGINQLGAVYEALLSYKGFIAKEDLFEVKKADSNPTELENAYFVNEAQLSEYTKDERVFNSDGTIRRYSKGSFIYRLAGRDREKSASYYTPEVLTKSLVKYALKELLEIDDQGKIGKKADEILNLTVCEPAMGSAAFLNEAINQLSEAYLHQKQIETGNKIAHDKYTEELQRVKMYIADNNVYGIDLNPTAVELAEISLWLNAMFTWEEDKVRKTFIPWFGFQLENGNSLIGARREVYDISTLNATKKDLLWYADAPKRLSPKTLWKTQTREITLAQSTGSLFDDPTKLPLVTVDEKEETKSAGRTKDREVYHFLLGDEGMANYSDKVIKELKKDEIDTINKWRKEFIKPYNKEEVKLLLDLSLSIDKLWQEHTRHINDMKKKTTDPLKVWGQPKADQFKQTDISYKDRVFEQEKLTQNIKSSSPYMRLKTVMNYWCSLWFWPIDEAESLPSRVEFLTDIAILVKKQDGMVMSLDKELFSDTIDDDIRATQLSELGVLDVEEFIAKNPRLQVVNRVSKAQKFLHWELEFADIFAKNGGFDIVLGNPPWLKVTWNESGIMGEANPLFDIRTFSANKLNNLRNETFDNYPKLLNEYISEFEGNSSTQNFLNAIVNYPLLSGMKANLYKCFLPLGWKILQNRGVCGYLHPEGVYEDANGGNLRKEIYKRLKYHFQFQNEKALFEIGNRNKFSINIFNNSNKEINFKTISNLFLPITIDLSFQDLGIGTVSGIKDENDNWNIKGHKNRILEVTKDELHLFSKLFEENGNYEESSLPSIHTIELVKVLKKFTDYNIKLKDTLFYPTPSTFWNEVNAQNDNLIVRNTVFVNTPLNLIFSGPHFYVANPFYQTPKRICDTHKAYSIIDLTCISDFYLPRTNYTLVDNTFIEKAPIVNFGNERKKITDFYRYMHRRRLSQSGERTTIASIIPPESSHVNTSVSITFENIKHVISLFCSMNSLVMDFVVKNLGKGDLWADAIENFPLINLNNKLIGRALSLSCLTIYYAELWEEQFCEEFKNDSWSKPNEPRLNQNFFKNLTPNWQRDVALRTDYERRQALVEIDVLVAQELGLTLEELKTIYRIQFPVLKQNENETFYDINGRIVFTVSKGLTGVGLPRKAVKSDTPYKIIINGEVVEEKPLGWEDIIDMEEGEIHRTIIDDTTPDGPMERTIIYKAPFEKCNREKDYEIAWEYFKGNNNVN</sequence>
<dbReference type="OrthoDB" id="9761012at2"/>
<evidence type="ECO:0000256" key="3">
    <source>
        <dbReference type="ARBA" id="ARBA00022679"/>
    </source>
</evidence>
<dbReference type="Pfam" id="PF07669">
    <property type="entry name" value="Eco57I"/>
    <property type="match status" value="1"/>
</dbReference>
<keyword evidence="3" id="KW-0808">Transferase</keyword>
<evidence type="ECO:0000256" key="4">
    <source>
        <dbReference type="ARBA" id="ARBA00022691"/>
    </source>
</evidence>
<dbReference type="GO" id="GO:0003676">
    <property type="term" value="F:nucleic acid binding"/>
    <property type="evidence" value="ECO:0007669"/>
    <property type="project" value="InterPro"/>
</dbReference>
<dbReference type="PANTHER" id="PTHR33841">
    <property type="entry name" value="DNA METHYLTRANSFERASE YEEA-RELATED"/>
    <property type="match status" value="1"/>
</dbReference>
<dbReference type="PANTHER" id="PTHR33841:SF1">
    <property type="entry name" value="DNA METHYLTRANSFERASE A"/>
    <property type="match status" value="1"/>
</dbReference>
<dbReference type="EMBL" id="MUXE01000001">
    <property type="protein sequence ID" value="PUE66629.1"/>
    <property type="molecule type" value="Genomic_DNA"/>
</dbReference>
<dbReference type="InterPro" id="IPR050953">
    <property type="entry name" value="N4_N6_ade-DNA_methylase"/>
</dbReference>